<accession>A0A167IYU0</accession>
<sequence length="765" mass="85907">MKNNNIIALFICTILFGLNIQAQQLNGSYSGILNAGGMEMELIYNFSGTDADLTATMDVPMQGATGIELDSVVLQDGSVTVTSAKMKMKYSGVVSGEEITGTYEQMGQSFPLNLKKTVKTKPGNTSLPSTDQEIEALGAKEDGTYKYSVTDYFKTPEAFSFQLSPDGSYISYMKRRDTGERDVYIKNTTTEEETLLLKQEEDLIRGYAWANNSRILYMQDKGGDENYHLFGIDVGGKNKKELTPYEGVRVDLIEGLKENEAHVIVKMNKDNPQQEEPYLLNINTAEITKLYTVNAGDPPVSGYNFDRQGNLRAVNRIVDGIKSEILYKIDGEFKSLLTTDFGDVFAITSFNPSTKDPNDAYVLSNLGTDKLEIQLYDLKNNKKIKTLFNNDTYDVSGMSLSRKRNYEIDYFSYTGEKTVVVPQSKTYKKIYSRLQKEFGDKQFFTVDKTDDESQYLVMVTSDKIRGEYYIYNKTNDSVTLLYKLSSHLQSGDMASMKPITFKSRDGLTIHGYITLPTDYVKGQKVPLVVNVHGGPQGLRDSWGFNSEAQLFASRGYATLHVNFRISGGYGKEFLKAGFGQIGRKAMNDVEDGVDYVIDQGWIDADKVAIFGGSHGGYAVLRGMTKTPDKYACGVDYVGVSNLNTFMTTIPPYWEKYRALMYKIWYNPEIPEEKAIMDEISPALHVDKIKKPLFVVQGANDPRVNIDEADQIVKSLRARNVEVPYMVKYDEGHGFGKEENRLELYQAMMGFFAQHLKTEGSIPVKG</sequence>
<protein>
    <submittedName>
        <fullName evidence="3">Peptidase S9</fullName>
    </submittedName>
</protein>
<reference evidence="3 4" key="1">
    <citation type="submission" date="2016-02" db="EMBL/GenBank/DDBJ databases">
        <title>Ulvibacter sp. LPB0005, isolated from Thais luteostoma.</title>
        <authorList>
            <person name="Shin S.-K."/>
            <person name="Yi H."/>
        </authorList>
    </citation>
    <scope>NUCLEOTIDE SEQUENCE [LARGE SCALE GENOMIC DNA]</scope>
    <source>
        <strain evidence="3 4">LPB0005</strain>
    </source>
</reference>
<evidence type="ECO:0000313" key="4">
    <source>
        <dbReference type="Proteomes" id="UP000077013"/>
    </source>
</evidence>
<evidence type="ECO:0000256" key="1">
    <source>
        <dbReference type="ARBA" id="ARBA00022801"/>
    </source>
</evidence>
<keyword evidence="4" id="KW-1185">Reference proteome</keyword>
<dbReference type="PANTHER" id="PTHR42776">
    <property type="entry name" value="SERINE PEPTIDASE S9 FAMILY MEMBER"/>
    <property type="match status" value="1"/>
</dbReference>
<dbReference type="EMBL" id="LRXL01000026">
    <property type="protein sequence ID" value="OAB80146.1"/>
    <property type="molecule type" value="Genomic_DNA"/>
</dbReference>
<comment type="caution">
    <text evidence="3">The sequence shown here is derived from an EMBL/GenBank/DDBJ whole genome shotgun (WGS) entry which is preliminary data.</text>
</comment>
<dbReference type="InterPro" id="IPR029058">
    <property type="entry name" value="AB_hydrolase_fold"/>
</dbReference>
<dbReference type="SUPFAM" id="SSF53474">
    <property type="entry name" value="alpha/beta-Hydrolases"/>
    <property type="match status" value="1"/>
</dbReference>
<dbReference type="Gene3D" id="2.120.10.30">
    <property type="entry name" value="TolB, C-terminal domain"/>
    <property type="match status" value="1"/>
</dbReference>
<proteinExistence type="predicted"/>
<dbReference type="InterPro" id="IPR001375">
    <property type="entry name" value="Peptidase_S9_cat"/>
</dbReference>
<evidence type="ECO:0000313" key="3">
    <source>
        <dbReference type="EMBL" id="OAB80146.1"/>
    </source>
</evidence>
<organism evidence="3 4">
    <name type="scientific">Cochleicola gelatinilyticus</name>
    <dbReference type="NCBI Taxonomy" id="1763537"/>
    <lineage>
        <taxon>Bacteria</taxon>
        <taxon>Pseudomonadati</taxon>
        <taxon>Bacteroidota</taxon>
        <taxon>Flavobacteriia</taxon>
        <taxon>Flavobacteriales</taxon>
        <taxon>Flavobacteriaceae</taxon>
        <taxon>Cochleicola</taxon>
    </lineage>
</organism>
<keyword evidence="1" id="KW-0378">Hydrolase</keyword>
<evidence type="ECO:0000259" key="2">
    <source>
        <dbReference type="Pfam" id="PF00326"/>
    </source>
</evidence>
<dbReference type="STRING" id="1763537.ULVI_05255"/>
<name>A0A167IYU0_9FLAO</name>
<dbReference type="InterPro" id="IPR011042">
    <property type="entry name" value="6-blade_b-propeller_TolB-like"/>
</dbReference>
<dbReference type="RefSeq" id="WP_068590441.1">
    <property type="nucleotide sequence ID" value="NZ_LRXL01000026.1"/>
</dbReference>
<dbReference type="GO" id="GO:0006508">
    <property type="term" value="P:proteolysis"/>
    <property type="evidence" value="ECO:0007669"/>
    <property type="project" value="InterPro"/>
</dbReference>
<gene>
    <name evidence="3" type="ORF">ULVI_05255</name>
</gene>
<dbReference type="PANTHER" id="PTHR42776:SF27">
    <property type="entry name" value="DIPEPTIDYL PEPTIDASE FAMILY MEMBER 6"/>
    <property type="match status" value="1"/>
</dbReference>
<dbReference type="Proteomes" id="UP000077013">
    <property type="component" value="Unassembled WGS sequence"/>
</dbReference>
<dbReference type="OrthoDB" id="108903at2"/>
<dbReference type="AlphaFoldDB" id="A0A167IYU0"/>
<dbReference type="SUPFAM" id="SSF82171">
    <property type="entry name" value="DPP6 N-terminal domain-like"/>
    <property type="match status" value="1"/>
</dbReference>
<dbReference type="Gene3D" id="3.40.50.1820">
    <property type="entry name" value="alpha/beta hydrolase"/>
    <property type="match status" value="1"/>
</dbReference>
<feature type="domain" description="Peptidase S9 prolyl oligopeptidase catalytic" evidence="2">
    <location>
        <begin position="542"/>
        <end position="756"/>
    </location>
</feature>
<dbReference type="Pfam" id="PF00326">
    <property type="entry name" value="Peptidase_S9"/>
    <property type="match status" value="1"/>
</dbReference>
<dbReference type="GO" id="GO:0004252">
    <property type="term" value="F:serine-type endopeptidase activity"/>
    <property type="evidence" value="ECO:0007669"/>
    <property type="project" value="TreeGrafter"/>
</dbReference>